<accession>A0A1X2IBX1</accession>
<dbReference type="SUPFAM" id="SSF52540">
    <property type="entry name" value="P-loop containing nucleoside triphosphate hydrolases"/>
    <property type="match status" value="1"/>
</dbReference>
<dbReference type="InterPro" id="IPR033690">
    <property type="entry name" value="Adenylat_kinase_CS"/>
</dbReference>
<evidence type="ECO:0000256" key="4">
    <source>
        <dbReference type="RuleBase" id="RU003330"/>
    </source>
</evidence>
<keyword evidence="2" id="KW-0547">Nucleotide-binding</keyword>
<dbReference type="Pfam" id="PF00406">
    <property type="entry name" value="ADK"/>
    <property type="match status" value="1"/>
</dbReference>
<sequence>MFTLRSCHSISHIIKHPFLERTSINSSKMMIQGTISYQRRKLVGRTTFHDRKRPYATNSLARQSHAGFAQLDTNTDEDIESNFRYVDAFKAKLIFQQVWKKIEQYYGIQNIRLPRELFFLMGAPGAGKGTHTPSILHSRGIKNLPIGVSDLLQSPECRKLKDQGLLISDAHVVELMLHAIIQSPHPETGVLIDGFPRTQIQAEVLSLFYEKWTDLRLQYGAQFPRPSFRICVLYIDEETSIHRQLARGFKIRQHNQHVRLTGQGELWHERVTDSDEVLIRERYRTFQSNYDSLLQLAHSFPFHLIDASGNSQQVLKSILKELDYQASFELDIDLYDTLAHIPTAKKVGLHHQQSLIGRLDYYHETEPATLQKAIQYIDLHILPQLLEHSCPGRLSIPMKQISDQRFMNMVVDVLSEKGFQVSRNDQITMVPKQVDLATGNITLEEHLSHSIVFDFPRQFDSILQTSR</sequence>
<reference evidence="5 6" key="1">
    <citation type="submission" date="2016-07" db="EMBL/GenBank/DDBJ databases">
        <title>Pervasive Adenine N6-methylation of Active Genes in Fungi.</title>
        <authorList>
            <consortium name="DOE Joint Genome Institute"/>
            <person name="Mondo S.J."/>
            <person name="Dannebaum R.O."/>
            <person name="Kuo R.C."/>
            <person name="Labutti K."/>
            <person name="Haridas S."/>
            <person name="Kuo A."/>
            <person name="Salamov A."/>
            <person name="Ahrendt S.R."/>
            <person name="Lipzen A."/>
            <person name="Sullivan W."/>
            <person name="Andreopoulos W.B."/>
            <person name="Clum A."/>
            <person name="Lindquist E."/>
            <person name="Daum C."/>
            <person name="Ramamoorthy G.K."/>
            <person name="Gryganskyi A."/>
            <person name="Culley D."/>
            <person name="Magnuson J.K."/>
            <person name="James T.Y."/>
            <person name="O'Malley M.A."/>
            <person name="Stajich J.E."/>
            <person name="Spatafora J.W."/>
            <person name="Visel A."/>
            <person name="Grigoriev I.V."/>
        </authorList>
    </citation>
    <scope>NUCLEOTIDE SEQUENCE [LARGE SCALE GENOMIC DNA]</scope>
    <source>
        <strain evidence="5 6">NRRL 1336</strain>
    </source>
</reference>
<name>A0A1X2IBX1_9FUNG</name>
<dbReference type="InterPro" id="IPR000850">
    <property type="entry name" value="Adenylat/UMP-CMP_kin"/>
</dbReference>
<proteinExistence type="inferred from homology"/>
<dbReference type="Gene3D" id="3.40.50.300">
    <property type="entry name" value="P-loop containing nucleotide triphosphate hydrolases"/>
    <property type="match status" value="1"/>
</dbReference>
<protein>
    <recommendedName>
        <fullName evidence="7">Adenylate kinase</fullName>
    </recommendedName>
</protein>
<dbReference type="GO" id="GO:0005524">
    <property type="term" value="F:ATP binding"/>
    <property type="evidence" value="ECO:0007669"/>
    <property type="project" value="InterPro"/>
</dbReference>
<dbReference type="PROSITE" id="PS00113">
    <property type="entry name" value="ADENYLATE_KINASE"/>
    <property type="match status" value="1"/>
</dbReference>
<comment type="caution">
    <text evidence="5">The sequence shown here is derived from an EMBL/GenBank/DDBJ whole genome shotgun (WGS) entry which is preliminary data.</text>
</comment>
<comment type="similarity">
    <text evidence="4">Belongs to the adenylate kinase family.</text>
</comment>
<keyword evidence="3 4" id="KW-0418">Kinase</keyword>
<evidence type="ECO:0008006" key="7">
    <source>
        <dbReference type="Google" id="ProtNLM"/>
    </source>
</evidence>
<dbReference type="CDD" id="cd01428">
    <property type="entry name" value="ADK"/>
    <property type="match status" value="1"/>
</dbReference>
<dbReference type="PRINTS" id="PR00094">
    <property type="entry name" value="ADENYLTKNASE"/>
</dbReference>
<dbReference type="InterPro" id="IPR027417">
    <property type="entry name" value="P-loop_NTPase"/>
</dbReference>
<evidence type="ECO:0000313" key="6">
    <source>
        <dbReference type="Proteomes" id="UP000193560"/>
    </source>
</evidence>
<dbReference type="GO" id="GO:0006139">
    <property type="term" value="P:nucleobase-containing compound metabolic process"/>
    <property type="evidence" value="ECO:0007669"/>
    <property type="project" value="InterPro"/>
</dbReference>
<dbReference type="GO" id="GO:0019205">
    <property type="term" value="F:nucleobase-containing compound kinase activity"/>
    <property type="evidence" value="ECO:0007669"/>
    <property type="project" value="InterPro"/>
</dbReference>
<dbReference type="Proteomes" id="UP000193560">
    <property type="component" value="Unassembled WGS sequence"/>
</dbReference>
<keyword evidence="1 4" id="KW-0808">Transferase</keyword>
<dbReference type="STRING" id="90262.A0A1X2IBX1"/>
<evidence type="ECO:0000256" key="1">
    <source>
        <dbReference type="ARBA" id="ARBA00022679"/>
    </source>
</evidence>
<evidence type="ECO:0000256" key="2">
    <source>
        <dbReference type="ARBA" id="ARBA00022741"/>
    </source>
</evidence>
<gene>
    <name evidence="5" type="ORF">BCR42DRAFT_377891</name>
</gene>
<organism evidence="5 6">
    <name type="scientific">Absidia repens</name>
    <dbReference type="NCBI Taxonomy" id="90262"/>
    <lineage>
        <taxon>Eukaryota</taxon>
        <taxon>Fungi</taxon>
        <taxon>Fungi incertae sedis</taxon>
        <taxon>Mucoromycota</taxon>
        <taxon>Mucoromycotina</taxon>
        <taxon>Mucoromycetes</taxon>
        <taxon>Mucorales</taxon>
        <taxon>Cunninghamellaceae</taxon>
        <taxon>Absidia</taxon>
    </lineage>
</organism>
<dbReference type="AlphaFoldDB" id="A0A1X2IBX1"/>
<dbReference type="OrthoDB" id="248923at2759"/>
<evidence type="ECO:0000256" key="3">
    <source>
        <dbReference type="ARBA" id="ARBA00022777"/>
    </source>
</evidence>
<dbReference type="PANTHER" id="PTHR23359">
    <property type="entry name" value="NUCLEOTIDE KINASE"/>
    <property type="match status" value="1"/>
</dbReference>
<evidence type="ECO:0000313" key="5">
    <source>
        <dbReference type="EMBL" id="ORZ13597.1"/>
    </source>
</evidence>
<dbReference type="EMBL" id="MCGE01000016">
    <property type="protein sequence ID" value="ORZ13597.1"/>
    <property type="molecule type" value="Genomic_DNA"/>
</dbReference>
<keyword evidence="6" id="KW-1185">Reference proteome</keyword>